<accession>A0ABW5D0Z6</accession>
<keyword evidence="3" id="KW-1185">Reference proteome</keyword>
<keyword evidence="2" id="KW-0808">Transferase</keyword>
<keyword evidence="2" id="KW-0328">Glycosyltransferase</keyword>
<gene>
    <name evidence="2" type="ORF">ACFSKP_17130</name>
</gene>
<dbReference type="Pfam" id="PF00534">
    <property type="entry name" value="Glycos_transf_1"/>
    <property type="match status" value="1"/>
</dbReference>
<dbReference type="GO" id="GO:0016757">
    <property type="term" value="F:glycosyltransferase activity"/>
    <property type="evidence" value="ECO:0007669"/>
    <property type="project" value="UniProtKB-KW"/>
</dbReference>
<evidence type="ECO:0000259" key="1">
    <source>
        <dbReference type="Pfam" id="PF00534"/>
    </source>
</evidence>
<dbReference type="Gene3D" id="3.40.50.2000">
    <property type="entry name" value="Glycogen Phosphorylase B"/>
    <property type="match status" value="2"/>
</dbReference>
<evidence type="ECO:0000313" key="2">
    <source>
        <dbReference type="EMBL" id="MFD2247995.1"/>
    </source>
</evidence>
<proteinExistence type="predicted"/>
<evidence type="ECO:0000313" key="3">
    <source>
        <dbReference type="Proteomes" id="UP001597374"/>
    </source>
</evidence>
<reference evidence="3" key="1">
    <citation type="journal article" date="2019" name="Int. J. Syst. Evol. Microbiol.">
        <title>The Global Catalogue of Microorganisms (GCM) 10K type strain sequencing project: providing services to taxonomists for standard genome sequencing and annotation.</title>
        <authorList>
            <consortium name="The Broad Institute Genomics Platform"/>
            <consortium name="The Broad Institute Genome Sequencing Center for Infectious Disease"/>
            <person name="Wu L."/>
            <person name="Ma J."/>
        </authorList>
    </citation>
    <scope>NUCLEOTIDE SEQUENCE [LARGE SCALE GENOMIC DNA]</scope>
    <source>
        <strain evidence="3">CGMCC 4.1782</strain>
    </source>
</reference>
<name>A0ABW5D0Z6_9BACT</name>
<feature type="domain" description="Glycosyl transferase family 1" evidence="1">
    <location>
        <begin position="185"/>
        <end position="344"/>
    </location>
</feature>
<dbReference type="Proteomes" id="UP001597374">
    <property type="component" value="Unassembled WGS sequence"/>
</dbReference>
<organism evidence="2 3">
    <name type="scientific">Pontibacter ruber</name>
    <dbReference type="NCBI Taxonomy" id="1343895"/>
    <lineage>
        <taxon>Bacteria</taxon>
        <taxon>Pseudomonadati</taxon>
        <taxon>Bacteroidota</taxon>
        <taxon>Cytophagia</taxon>
        <taxon>Cytophagales</taxon>
        <taxon>Hymenobacteraceae</taxon>
        <taxon>Pontibacter</taxon>
    </lineage>
</organism>
<dbReference type="EC" id="2.4.-.-" evidence="2"/>
<dbReference type="RefSeq" id="WP_250431308.1">
    <property type="nucleotide sequence ID" value="NZ_JALPRR010000003.1"/>
</dbReference>
<protein>
    <submittedName>
        <fullName evidence="2">Glycosyltransferase</fullName>
        <ecNumber evidence="2">2.4.-.-</ecNumber>
    </submittedName>
</protein>
<dbReference type="InterPro" id="IPR001296">
    <property type="entry name" value="Glyco_trans_1"/>
</dbReference>
<dbReference type="SUPFAM" id="SSF53756">
    <property type="entry name" value="UDP-Glycosyltransferase/glycogen phosphorylase"/>
    <property type="match status" value="1"/>
</dbReference>
<sequence>MSNNNTRILFFIGSLRGGGKERRLLELLSYLKKKGCFDMMVVVTRDEVHYVDFFKLNIPYTVIKREKTGSNIDVFYEFYKICKAFQPHVVHTWGRMQSFYTLPAVITQKIPVINSQITGAPTNSSKWSVYNLIDYLNFRFSKVILSNSKAGLDAYNPPIDKCKVIYNGMSMSRFCNLPDAEVVKGKYGITTPYVVVMAATFSHYKNYDLFYKIADFVTGLRDDVTFIGVGGYEDATLYNRMKELSSKHTRISFPGRINDVEALVNACTIGVLFSTNGEGISNAILEYMALAKPVIASAPGGTKEIVHHHENGYLVTNESEEEIAYLILDLIDDKEKRESFGRVSRRIIEDSFSIEKMGQAFEQVYESVLTNEMKVKVKSGAIATLS</sequence>
<dbReference type="PANTHER" id="PTHR12526:SF630">
    <property type="entry name" value="GLYCOSYLTRANSFERASE"/>
    <property type="match status" value="1"/>
</dbReference>
<comment type="caution">
    <text evidence="2">The sequence shown here is derived from an EMBL/GenBank/DDBJ whole genome shotgun (WGS) entry which is preliminary data.</text>
</comment>
<dbReference type="EMBL" id="JBHUIM010000002">
    <property type="protein sequence ID" value="MFD2247995.1"/>
    <property type="molecule type" value="Genomic_DNA"/>
</dbReference>
<dbReference type="PANTHER" id="PTHR12526">
    <property type="entry name" value="GLYCOSYLTRANSFERASE"/>
    <property type="match status" value="1"/>
</dbReference>